<comment type="caution">
    <text evidence="2">The sequence shown here is derived from an EMBL/GenBank/DDBJ whole genome shotgun (WGS) entry which is preliminary data.</text>
</comment>
<dbReference type="Proteomes" id="UP000033483">
    <property type="component" value="Unassembled WGS sequence"/>
</dbReference>
<dbReference type="EMBL" id="LAEV01002234">
    <property type="protein sequence ID" value="KKA26340.1"/>
    <property type="molecule type" value="Genomic_DNA"/>
</dbReference>
<sequence length="528" mass="59680">MFAMNLGAVLNVRTRPSLKRSKVPEPTPVSFPPPPTLPASTEPNRKNFVTKLQNLSRPTDIDASIFADLGLETKYNVPIEEVIPDSSYLPDFEAWDKLSRDEAIDLDKTIRKKMPSGHFGPGAVAYLDRKMELSHPNASAYRVVRRLEPLPGQSQLRLGNAYDFWRNLETFTLYWDDTTEEPVALDSEEEDSSATQETGPGGEEPGKECLDIATDDKDYYRTMTGSELPNEFRHSLTTAFIKLIAYDFGSNTSVTHTQPRLHLHGPPRADGKAPRRSHFPSMCTWVFRTPTQRAEARAGIVEGPVAAVSARETVNFQTELDVNLDLAREVIACLIAAQHRSRDGKPEKRFGDGKWWTKNKRWGGGPGGPIGREIDPNDIPGDKEAAPQKPQKEEPAPPPKLKFPAMPPMKRAKKTAVNIYEQYRKMLPPPSSWDPKTKYQAFGRVAGADYDDVFLVSSLFHHISIVRMRVPQALVDILDGEVEGSDYDKLPMWRSKWYDMFVFEDRMEALRLMWGVMAYQLRDTFQDV</sequence>
<feature type="region of interest" description="Disordered" evidence="1">
    <location>
        <begin position="341"/>
        <end position="406"/>
    </location>
</feature>
<gene>
    <name evidence="2" type="ORF">TD95_004525</name>
</gene>
<feature type="compositionally biased region" description="Pro residues" evidence="1">
    <location>
        <begin position="396"/>
        <end position="406"/>
    </location>
</feature>
<feature type="compositionally biased region" description="Basic and acidic residues" evidence="1">
    <location>
        <begin position="341"/>
        <end position="352"/>
    </location>
</feature>
<accession>A0A0F4Z7N5</accession>
<reference evidence="2 3" key="1">
    <citation type="submission" date="2015-03" db="EMBL/GenBank/DDBJ databases">
        <authorList>
            <person name="Radwan O."/>
            <person name="Al-Naeli F.A."/>
            <person name="Rendon G.A."/>
            <person name="Fields C."/>
        </authorList>
    </citation>
    <scope>NUCLEOTIDE SEQUENCE [LARGE SCALE GENOMIC DNA]</scope>
    <source>
        <strain evidence="2">CR-DP1</strain>
    </source>
</reference>
<dbReference type="OrthoDB" id="5407653at2759"/>
<proteinExistence type="predicted"/>
<feature type="compositionally biased region" description="Basic and acidic residues" evidence="1">
    <location>
        <begin position="372"/>
        <end position="395"/>
    </location>
</feature>
<name>A0A0F4Z7N5_9PEZI</name>
<protein>
    <submittedName>
        <fullName evidence="2">Uncharacterized protein</fullName>
    </submittedName>
</protein>
<evidence type="ECO:0000256" key="1">
    <source>
        <dbReference type="SAM" id="MobiDB-lite"/>
    </source>
</evidence>
<feature type="compositionally biased region" description="Pro residues" evidence="1">
    <location>
        <begin position="25"/>
        <end position="37"/>
    </location>
</feature>
<feature type="region of interest" description="Disordered" evidence="1">
    <location>
        <begin position="182"/>
        <end position="209"/>
    </location>
</feature>
<feature type="region of interest" description="Disordered" evidence="1">
    <location>
        <begin position="257"/>
        <end position="276"/>
    </location>
</feature>
<evidence type="ECO:0000313" key="3">
    <source>
        <dbReference type="Proteomes" id="UP000033483"/>
    </source>
</evidence>
<organism evidence="2 3">
    <name type="scientific">Thielaviopsis punctulata</name>
    <dbReference type="NCBI Taxonomy" id="72032"/>
    <lineage>
        <taxon>Eukaryota</taxon>
        <taxon>Fungi</taxon>
        <taxon>Dikarya</taxon>
        <taxon>Ascomycota</taxon>
        <taxon>Pezizomycotina</taxon>
        <taxon>Sordariomycetes</taxon>
        <taxon>Hypocreomycetidae</taxon>
        <taxon>Microascales</taxon>
        <taxon>Ceratocystidaceae</taxon>
        <taxon>Thielaviopsis</taxon>
    </lineage>
</organism>
<feature type="region of interest" description="Disordered" evidence="1">
    <location>
        <begin position="17"/>
        <end position="43"/>
    </location>
</feature>
<dbReference type="AlphaFoldDB" id="A0A0F4Z7N5"/>
<keyword evidence="3" id="KW-1185">Reference proteome</keyword>
<evidence type="ECO:0000313" key="2">
    <source>
        <dbReference type="EMBL" id="KKA26340.1"/>
    </source>
</evidence>